<accession>A0A0E4CTT6</accession>
<dbReference type="Proteomes" id="UP000198604">
    <property type="component" value="Unassembled WGS sequence"/>
</dbReference>
<evidence type="ECO:0000313" key="3">
    <source>
        <dbReference type="Proteomes" id="UP000198604"/>
    </source>
</evidence>
<reference evidence="3" key="1">
    <citation type="submission" date="2015-03" db="EMBL/GenBank/DDBJ databases">
        <authorList>
            <person name="Urmite Genomes"/>
        </authorList>
    </citation>
    <scope>NUCLEOTIDE SEQUENCE [LARGE SCALE GENOMIC DNA]</scope>
    <source>
        <strain evidence="3">FF10</strain>
    </source>
</reference>
<feature type="domain" description="N-acetyltransferase" evidence="1">
    <location>
        <begin position="2"/>
        <end position="166"/>
    </location>
</feature>
<dbReference type="AlphaFoldDB" id="A0A0E4CTT6"/>
<proteinExistence type="predicted"/>
<name>A0A0E4CTT6_9STRE</name>
<dbReference type="InterPro" id="IPR016181">
    <property type="entry name" value="Acyl_CoA_acyltransferase"/>
</dbReference>
<dbReference type="GO" id="GO:0016747">
    <property type="term" value="F:acyltransferase activity, transferring groups other than amino-acyl groups"/>
    <property type="evidence" value="ECO:0007669"/>
    <property type="project" value="InterPro"/>
</dbReference>
<protein>
    <submittedName>
        <fullName evidence="2">GNAT family acetyltransferase</fullName>
    </submittedName>
</protein>
<gene>
    <name evidence="2" type="ORF">BN1356_02418</name>
</gene>
<dbReference type="CDD" id="cd04301">
    <property type="entry name" value="NAT_SF"/>
    <property type="match status" value="1"/>
</dbReference>
<sequence>MVVIRKGKDEDWQDIARFCSENYRTVYKGMSSPEYIERVIEAFYTEEPLRKELQTTDKSFHGYWLAEDDGRVLGCIGGGVDEENKAQVYVFYVDLTAQRKGIGHVLLETMTDFQKETYACSEQWVAAAKGNPIGIPFYEKEGFVFHHEAPSWFDASQGISCHFRRDI</sequence>
<evidence type="ECO:0000259" key="1">
    <source>
        <dbReference type="PROSITE" id="PS51186"/>
    </source>
</evidence>
<dbReference type="EMBL" id="CTEN01000007">
    <property type="protein sequence ID" value="CQR26075.1"/>
    <property type="molecule type" value="Genomic_DNA"/>
</dbReference>
<dbReference type="OrthoDB" id="794462at2"/>
<dbReference type="Gene3D" id="3.40.630.30">
    <property type="match status" value="1"/>
</dbReference>
<dbReference type="STRING" id="1608583.BN1356_02418"/>
<dbReference type="PROSITE" id="PS51186">
    <property type="entry name" value="GNAT"/>
    <property type="match status" value="1"/>
</dbReference>
<organism evidence="2 3">
    <name type="scientific">Streptococcus varani</name>
    <dbReference type="NCBI Taxonomy" id="1608583"/>
    <lineage>
        <taxon>Bacteria</taxon>
        <taxon>Bacillati</taxon>
        <taxon>Bacillota</taxon>
        <taxon>Bacilli</taxon>
        <taxon>Lactobacillales</taxon>
        <taxon>Streptococcaceae</taxon>
        <taxon>Streptococcus</taxon>
    </lineage>
</organism>
<keyword evidence="2" id="KW-0808">Transferase</keyword>
<dbReference type="Pfam" id="PF00583">
    <property type="entry name" value="Acetyltransf_1"/>
    <property type="match status" value="1"/>
</dbReference>
<keyword evidence="3" id="KW-1185">Reference proteome</keyword>
<evidence type="ECO:0000313" key="2">
    <source>
        <dbReference type="EMBL" id="CQR26075.1"/>
    </source>
</evidence>
<dbReference type="RefSeq" id="WP_093651563.1">
    <property type="nucleotide sequence ID" value="NZ_CTEN01000007.1"/>
</dbReference>
<dbReference type="InterPro" id="IPR000182">
    <property type="entry name" value="GNAT_dom"/>
</dbReference>
<dbReference type="SUPFAM" id="SSF55729">
    <property type="entry name" value="Acyl-CoA N-acyltransferases (Nat)"/>
    <property type="match status" value="1"/>
</dbReference>